<dbReference type="Proteomes" id="UP000046122">
    <property type="component" value="Unassembled WGS sequence"/>
</dbReference>
<dbReference type="AlphaFoldDB" id="A0A090G5M6"/>
<proteinExistence type="predicted"/>
<reference evidence="1 2" key="1">
    <citation type="submission" date="2014-08" db="EMBL/GenBank/DDBJ databases">
        <authorList>
            <person name="Moulin Lionel"/>
        </authorList>
    </citation>
    <scope>NUCLEOTIDE SEQUENCE [LARGE SCALE GENOMIC DNA]</scope>
</reference>
<name>A0A090G5M6_MESPL</name>
<gene>
    <name evidence="1" type="ORF">MPL3365_170137</name>
</gene>
<evidence type="ECO:0000313" key="2">
    <source>
        <dbReference type="Proteomes" id="UP000046122"/>
    </source>
</evidence>
<accession>A0A090G5M6</accession>
<protein>
    <submittedName>
        <fullName evidence="1">Uncharacterized protein</fullName>
    </submittedName>
</protein>
<dbReference type="EMBL" id="CCNE01000009">
    <property type="protein sequence ID" value="CDX52862.1"/>
    <property type="molecule type" value="Genomic_DNA"/>
</dbReference>
<organism evidence="1 2">
    <name type="scientific">Mesorhizobium plurifarium</name>
    <dbReference type="NCBI Taxonomy" id="69974"/>
    <lineage>
        <taxon>Bacteria</taxon>
        <taxon>Pseudomonadati</taxon>
        <taxon>Pseudomonadota</taxon>
        <taxon>Alphaproteobacteria</taxon>
        <taxon>Hyphomicrobiales</taxon>
        <taxon>Phyllobacteriaceae</taxon>
        <taxon>Mesorhizobium</taxon>
    </lineage>
</organism>
<evidence type="ECO:0000313" key="1">
    <source>
        <dbReference type="EMBL" id="CDX52862.1"/>
    </source>
</evidence>
<sequence length="44" mass="5218">MAIPRRASWAWLQDGLTNIDFSPFHEVEQLFVNPFVERRGLIFL</sequence>